<name>A0ABD6QUU0_HELPX</name>
<evidence type="ECO:0000313" key="2">
    <source>
        <dbReference type="EMBL" id="OOQ14488.1"/>
    </source>
</evidence>
<dbReference type="AlphaFoldDB" id="A0ABD6QUU0"/>
<keyword evidence="1" id="KW-0812">Transmembrane</keyword>
<dbReference type="Proteomes" id="UP000318633">
    <property type="component" value="Unassembled WGS sequence"/>
</dbReference>
<dbReference type="EMBL" id="MUPB01000192">
    <property type="protein sequence ID" value="OOQ14488.1"/>
    <property type="molecule type" value="Genomic_DNA"/>
</dbReference>
<reference evidence="2 3" key="1">
    <citation type="journal article" date="2017" name="Front. Cell. Infect. Microbiol.">
        <title>Whole Genome Sequence and Phylogenetic Analysis Show Helicobacter pylori Strains from Latin America Have Followed a Unique Evolution Pathway.</title>
        <authorList>
            <person name="Munoz-Ramirez Z.Y."/>
            <person name="Mendez-Tenorio A."/>
            <person name="Kato I."/>
            <person name="Bravo M.M."/>
            <person name="Rizzato C."/>
            <person name="Thorell K."/>
            <person name="Torres R.C."/>
            <person name="Aviles-Jimenez F."/>
            <person name="Camorlinga M."/>
            <person name="Canzian F."/>
            <person name="Torres J."/>
        </authorList>
    </citation>
    <scope>NUCLEOTIDE SEQUENCE [LARGE SCALE GENOMIC DNA]</scope>
    <source>
        <strain evidence="2 3">CG22371</strain>
    </source>
</reference>
<keyword evidence="1" id="KW-1133">Transmembrane helix</keyword>
<organism evidence="2 3">
    <name type="scientific">Helicobacter pylori</name>
    <name type="common">Campylobacter pylori</name>
    <dbReference type="NCBI Taxonomy" id="210"/>
    <lineage>
        <taxon>Bacteria</taxon>
        <taxon>Pseudomonadati</taxon>
        <taxon>Campylobacterota</taxon>
        <taxon>Epsilonproteobacteria</taxon>
        <taxon>Campylobacterales</taxon>
        <taxon>Helicobacteraceae</taxon>
        <taxon>Helicobacter</taxon>
    </lineage>
</organism>
<accession>A0ABD6QUU0</accession>
<feature type="transmembrane region" description="Helical" evidence="1">
    <location>
        <begin position="28"/>
        <end position="47"/>
    </location>
</feature>
<comment type="caution">
    <text evidence="2">The sequence shown here is derived from an EMBL/GenBank/DDBJ whole genome shotgun (WGS) entry which is preliminary data.</text>
</comment>
<gene>
    <name evidence="2" type="ORF">B0X56_08745</name>
</gene>
<protein>
    <submittedName>
        <fullName evidence="2">Uncharacterized protein</fullName>
    </submittedName>
</protein>
<evidence type="ECO:0000313" key="3">
    <source>
        <dbReference type="Proteomes" id="UP000318633"/>
    </source>
</evidence>
<proteinExistence type="predicted"/>
<keyword evidence="1" id="KW-0472">Membrane</keyword>
<evidence type="ECO:0000256" key="1">
    <source>
        <dbReference type="SAM" id="Phobius"/>
    </source>
</evidence>
<sequence>MVKERPEEARNSLKGNFYFFFSSLGEFWGLWLSFIFCFFVLSCFIKVSKLMYNNRSLSIVLKGQRE</sequence>